<name>A0ACC0JRF4_CHOFU</name>
<protein>
    <submittedName>
        <fullName evidence="1">Uncharacterized protein</fullName>
    </submittedName>
</protein>
<accession>A0ACC0JRF4</accession>
<dbReference type="EMBL" id="CM046126">
    <property type="protein sequence ID" value="KAI8426742.1"/>
    <property type="molecule type" value="Genomic_DNA"/>
</dbReference>
<reference evidence="1 2" key="1">
    <citation type="journal article" date="2022" name="Genome Biol. Evol.">
        <title>The Spruce Budworm Genome: Reconstructing the Evolutionary History of Antifreeze Proteins.</title>
        <authorList>
            <person name="Beliveau C."/>
            <person name="Gagne P."/>
            <person name="Picq S."/>
            <person name="Vernygora O."/>
            <person name="Keeling C.I."/>
            <person name="Pinkney K."/>
            <person name="Doucet D."/>
            <person name="Wen F."/>
            <person name="Johnston J.S."/>
            <person name="Maaroufi H."/>
            <person name="Boyle B."/>
            <person name="Laroche J."/>
            <person name="Dewar K."/>
            <person name="Juretic N."/>
            <person name="Blackburn G."/>
            <person name="Nisole A."/>
            <person name="Brunet B."/>
            <person name="Brandao M."/>
            <person name="Lumley L."/>
            <person name="Duan J."/>
            <person name="Quan G."/>
            <person name="Lucarotti C.J."/>
            <person name="Roe A.D."/>
            <person name="Sperling F.A.H."/>
            <person name="Levesque R.C."/>
            <person name="Cusson M."/>
        </authorList>
    </citation>
    <scope>NUCLEOTIDE SEQUENCE [LARGE SCALE GENOMIC DNA]</scope>
    <source>
        <strain evidence="1">Glfc:IPQL:Cfum</strain>
    </source>
</reference>
<evidence type="ECO:0000313" key="1">
    <source>
        <dbReference type="EMBL" id="KAI8426742.1"/>
    </source>
</evidence>
<comment type="caution">
    <text evidence="1">The sequence shown here is derived from an EMBL/GenBank/DDBJ whole genome shotgun (WGS) entry which is preliminary data.</text>
</comment>
<dbReference type="Proteomes" id="UP001064048">
    <property type="component" value="Chromosome 26"/>
</dbReference>
<proteinExistence type="predicted"/>
<keyword evidence="2" id="KW-1185">Reference proteome</keyword>
<gene>
    <name evidence="1" type="ORF">MSG28_014439</name>
</gene>
<evidence type="ECO:0000313" key="2">
    <source>
        <dbReference type="Proteomes" id="UP001064048"/>
    </source>
</evidence>
<organism evidence="1 2">
    <name type="scientific">Choristoneura fumiferana</name>
    <name type="common">Spruce budworm moth</name>
    <name type="synonym">Archips fumiferana</name>
    <dbReference type="NCBI Taxonomy" id="7141"/>
    <lineage>
        <taxon>Eukaryota</taxon>
        <taxon>Metazoa</taxon>
        <taxon>Ecdysozoa</taxon>
        <taxon>Arthropoda</taxon>
        <taxon>Hexapoda</taxon>
        <taxon>Insecta</taxon>
        <taxon>Pterygota</taxon>
        <taxon>Neoptera</taxon>
        <taxon>Endopterygota</taxon>
        <taxon>Lepidoptera</taxon>
        <taxon>Glossata</taxon>
        <taxon>Ditrysia</taxon>
        <taxon>Tortricoidea</taxon>
        <taxon>Tortricidae</taxon>
        <taxon>Tortricinae</taxon>
        <taxon>Choristoneura</taxon>
    </lineage>
</organism>
<sequence>MVVAIRADLAQGDACEAEGKTVGTCETINKCPFAYKQLQNYKKPKMCKWMDKTRIVCCPRGNPVWEVGELRAFFGGTQKGMLQGRDMTCRYNGEMPALCCDNTKDVEPPPEPKQCPPLPTVTSKADDIAFKKCLEYRRYVSPCVADESQDDKLVRADGCGINQFGDRISDGTPAEPKEFPHMALLGCRNDYNTGIPPLQWVAGGSLISDKFILTAAHVLSHPDYGAIRYALLGVNNKTRARDGFLYNIVNVIAHKFYEKDKKPHDIALLELHRRVTLSEFIRPACLPTSGLEVMDSNRILAGWGGTLSATSSEELLKVYIAELDYETDCKSRFPDNVKKVFLKDSMLCAGTVNEDRADSCRGDSGGPLMALARDLHCTYIVRGVVSFGPGCGSGLPGIYTDVRAYLPWIVENVWRK</sequence>